<evidence type="ECO:0000256" key="6">
    <source>
        <dbReference type="ARBA" id="ARBA00023136"/>
    </source>
</evidence>
<evidence type="ECO:0000256" key="5">
    <source>
        <dbReference type="ARBA" id="ARBA00022989"/>
    </source>
</evidence>
<feature type="transmembrane region" description="Helical" evidence="8">
    <location>
        <begin position="173"/>
        <end position="197"/>
    </location>
</feature>
<dbReference type="GO" id="GO:0015254">
    <property type="term" value="F:glycerol channel activity"/>
    <property type="evidence" value="ECO:0007669"/>
    <property type="project" value="TreeGrafter"/>
</dbReference>
<feature type="transmembrane region" description="Helical" evidence="8">
    <location>
        <begin position="39"/>
        <end position="59"/>
    </location>
</feature>
<keyword evidence="4 7" id="KW-0812">Transmembrane</keyword>
<comment type="similarity">
    <text evidence="2 7">Belongs to the MIP/aquaporin (TC 1.A.8) family.</text>
</comment>
<evidence type="ECO:0000313" key="9">
    <source>
        <dbReference type="EMBL" id="SFT72382.1"/>
    </source>
</evidence>
<evidence type="ECO:0000313" key="10">
    <source>
        <dbReference type="Proteomes" id="UP000199673"/>
    </source>
</evidence>
<dbReference type="Pfam" id="PF00230">
    <property type="entry name" value="MIP"/>
    <property type="match status" value="1"/>
</dbReference>
<dbReference type="STRING" id="305507.SAMN04489724_1833"/>
<keyword evidence="10" id="KW-1185">Reference proteome</keyword>
<evidence type="ECO:0000256" key="3">
    <source>
        <dbReference type="ARBA" id="ARBA00022448"/>
    </source>
</evidence>
<proteinExistence type="inferred from homology"/>
<feature type="transmembrane region" description="Helical" evidence="8">
    <location>
        <begin position="79"/>
        <end position="104"/>
    </location>
</feature>
<dbReference type="PROSITE" id="PS00221">
    <property type="entry name" value="MIP"/>
    <property type="match status" value="1"/>
</dbReference>
<evidence type="ECO:0000256" key="4">
    <source>
        <dbReference type="ARBA" id="ARBA00022692"/>
    </source>
</evidence>
<dbReference type="Proteomes" id="UP000199673">
    <property type="component" value="Unassembled WGS sequence"/>
</dbReference>
<dbReference type="RefSeq" id="WP_091692359.1">
    <property type="nucleotide sequence ID" value="NZ_FPBF01000002.1"/>
</dbReference>
<dbReference type="EMBL" id="FPBF01000002">
    <property type="protein sequence ID" value="SFT72382.1"/>
    <property type="molecule type" value="Genomic_DNA"/>
</dbReference>
<evidence type="ECO:0000256" key="8">
    <source>
        <dbReference type="SAM" id="Phobius"/>
    </source>
</evidence>
<accession>A0A1I7ABS5</accession>
<dbReference type="InterPro" id="IPR050363">
    <property type="entry name" value="MIP/Aquaporin"/>
</dbReference>
<comment type="subcellular location">
    <subcellularLocation>
        <location evidence="1">Membrane</location>
        <topology evidence="1">Multi-pass membrane protein</topology>
    </subcellularLocation>
</comment>
<dbReference type="InterPro" id="IPR000425">
    <property type="entry name" value="MIP"/>
</dbReference>
<keyword evidence="6 8" id="KW-0472">Membrane</keyword>
<sequence length="248" mass="25428">MNVYLAELIGTGLLMLLGSGVVANMLLPKTKGHGGGIMEISTAWALAVYVGVVVAGPYSGAHLNPAVTVGLGLTGQFDWAMAPGYIVAQVLGAMIGVGIAWLFYKDHYDASDDAGLKAAPFGTSPAIRNLPLNFFSELVGTFVLILVILYNSGVENGVKIGDAEGTPIGMGSLGAIPVAFLIWVIGLGLGGTTGYAINPARDFGPRLMHSILPIKGKGSSDWGYAWVPILGPIVGAALAAGLYMVAGV</sequence>
<name>A0A1I7ABS5_9BACT</name>
<reference evidence="10" key="1">
    <citation type="submission" date="2016-10" db="EMBL/GenBank/DDBJ databases">
        <authorList>
            <person name="Varghese N."/>
            <person name="Submissions S."/>
        </authorList>
    </citation>
    <scope>NUCLEOTIDE SEQUENCE [LARGE SCALE GENOMIC DNA]</scope>
    <source>
        <strain evidence="10">DSM 23445</strain>
    </source>
</reference>
<protein>
    <submittedName>
        <fullName evidence="9">Glycerol uptake facilitator protein</fullName>
    </submittedName>
</protein>
<feature type="transmembrane region" description="Helical" evidence="8">
    <location>
        <begin position="224"/>
        <end position="246"/>
    </location>
</feature>
<dbReference type="OrthoDB" id="9807293at2"/>
<dbReference type="SUPFAM" id="SSF81338">
    <property type="entry name" value="Aquaporin-like"/>
    <property type="match status" value="1"/>
</dbReference>
<feature type="transmembrane region" description="Helical" evidence="8">
    <location>
        <begin position="6"/>
        <end position="27"/>
    </location>
</feature>
<keyword evidence="5 8" id="KW-1133">Transmembrane helix</keyword>
<feature type="transmembrane region" description="Helical" evidence="8">
    <location>
        <begin position="134"/>
        <end position="153"/>
    </location>
</feature>
<dbReference type="PANTHER" id="PTHR43829:SF9">
    <property type="entry name" value="AQUAPORIN-9"/>
    <property type="match status" value="1"/>
</dbReference>
<dbReference type="PRINTS" id="PR00783">
    <property type="entry name" value="MINTRINSICP"/>
</dbReference>
<dbReference type="AlphaFoldDB" id="A0A1I7ABS5"/>
<evidence type="ECO:0000256" key="2">
    <source>
        <dbReference type="ARBA" id="ARBA00006175"/>
    </source>
</evidence>
<dbReference type="GO" id="GO:0005886">
    <property type="term" value="C:plasma membrane"/>
    <property type="evidence" value="ECO:0007669"/>
    <property type="project" value="TreeGrafter"/>
</dbReference>
<evidence type="ECO:0000256" key="1">
    <source>
        <dbReference type="ARBA" id="ARBA00004141"/>
    </source>
</evidence>
<keyword evidence="3 7" id="KW-0813">Transport</keyword>
<dbReference type="PANTHER" id="PTHR43829">
    <property type="entry name" value="AQUAPORIN OR AQUAGLYCEROPORIN RELATED"/>
    <property type="match status" value="1"/>
</dbReference>
<gene>
    <name evidence="9" type="ORF">SAMN04489724_1833</name>
</gene>
<organism evidence="9 10">
    <name type="scientific">Algoriphagus locisalis</name>
    <dbReference type="NCBI Taxonomy" id="305507"/>
    <lineage>
        <taxon>Bacteria</taxon>
        <taxon>Pseudomonadati</taxon>
        <taxon>Bacteroidota</taxon>
        <taxon>Cytophagia</taxon>
        <taxon>Cytophagales</taxon>
        <taxon>Cyclobacteriaceae</taxon>
        <taxon>Algoriphagus</taxon>
    </lineage>
</organism>
<dbReference type="InterPro" id="IPR023271">
    <property type="entry name" value="Aquaporin-like"/>
</dbReference>
<dbReference type="InterPro" id="IPR022357">
    <property type="entry name" value="MIP_CS"/>
</dbReference>
<evidence type="ECO:0000256" key="7">
    <source>
        <dbReference type="RuleBase" id="RU000477"/>
    </source>
</evidence>
<dbReference type="Gene3D" id="1.20.1080.10">
    <property type="entry name" value="Glycerol uptake facilitator protein"/>
    <property type="match status" value="1"/>
</dbReference>